<accession>A0A0N7F4V7</accession>
<sequence>MAAVGVCVPMAGTTAGAESSKAPMPVPAGARVPADSIGTNKVETIAKANSALGHYYDEAAKQYVVTLPAESKATAAAFQSAGAATRVVHSEFTTQQVTTANSAITQHTWHPAAKKYNYVFYFDPRRDAISLASNAPADVVAPLEKATPGLIYYHYETNVGRDFNRQDDPAPHWGGSLMTPFVNGPICSAGFAVQDGFGNRYMATAGHCFPNGTQLRSGLGTYSFGTFANPTYPLDDLGIIAGSTYQGYVYGGNQISSNARLVYGGGTAVLNTFANYCRSGATTGEQCGNKVVAENGTVCTAGICTGNQYVYRGSGVPSAGGDSGAPLYAVSTDNRGVFVIGIHTGRGGADMLAEPYSSLIAAYGLTAVTSP</sequence>
<protein>
    <recommendedName>
        <fullName evidence="3">Serine protease</fullName>
    </recommendedName>
</protein>
<organism evidence="1 2">
    <name type="scientific">Kibdelosporangium phytohabitans</name>
    <dbReference type="NCBI Taxonomy" id="860235"/>
    <lineage>
        <taxon>Bacteria</taxon>
        <taxon>Bacillati</taxon>
        <taxon>Actinomycetota</taxon>
        <taxon>Actinomycetes</taxon>
        <taxon>Pseudonocardiales</taxon>
        <taxon>Pseudonocardiaceae</taxon>
        <taxon>Kibdelosporangium</taxon>
    </lineage>
</organism>
<keyword evidence="2" id="KW-1185">Reference proteome</keyword>
<gene>
    <name evidence="1" type="ORF">AOZ06_41600</name>
</gene>
<dbReference type="InterPro" id="IPR009003">
    <property type="entry name" value="Peptidase_S1_PA"/>
</dbReference>
<proteinExistence type="predicted"/>
<dbReference type="KEGG" id="kphy:AOZ06_41600"/>
<dbReference type="STRING" id="860235.AOZ06_41600"/>
<dbReference type="EMBL" id="CP012752">
    <property type="protein sequence ID" value="ALG12503.1"/>
    <property type="molecule type" value="Genomic_DNA"/>
</dbReference>
<dbReference type="Proteomes" id="UP000063699">
    <property type="component" value="Chromosome"/>
</dbReference>
<dbReference type="SUPFAM" id="SSF50494">
    <property type="entry name" value="Trypsin-like serine proteases"/>
    <property type="match status" value="1"/>
</dbReference>
<dbReference type="InterPro" id="IPR043504">
    <property type="entry name" value="Peptidase_S1_PA_chymotrypsin"/>
</dbReference>
<evidence type="ECO:0000313" key="2">
    <source>
        <dbReference type="Proteomes" id="UP000063699"/>
    </source>
</evidence>
<reference evidence="1" key="1">
    <citation type="submission" date="2015-07" db="EMBL/GenBank/DDBJ databases">
        <title>Genome sequencing of Kibdelosporangium phytohabitans.</title>
        <authorList>
            <person name="Qin S."/>
            <person name="Xing K."/>
        </authorList>
    </citation>
    <scope>NUCLEOTIDE SEQUENCE [LARGE SCALE GENOMIC DNA]</scope>
    <source>
        <strain evidence="1">KLBMP1111</strain>
    </source>
</reference>
<dbReference type="Gene3D" id="2.40.10.10">
    <property type="entry name" value="Trypsin-like serine proteases"/>
    <property type="match status" value="2"/>
</dbReference>
<evidence type="ECO:0000313" key="1">
    <source>
        <dbReference type="EMBL" id="ALG12503.1"/>
    </source>
</evidence>
<dbReference type="AlphaFoldDB" id="A0A0N7F4V7"/>
<evidence type="ECO:0008006" key="3">
    <source>
        <dbReference type="Google" id="ProtNLM"/>
    </source>
</evidence>
<name>A0A0N7F4V7_9PSEU</name>
<dbReference type="CDD" id="cd21112">
    <property type="entry name" value="alphaLP-like"/>
    <property type="match status" value="1"/>
</dbReference>